<evidence type="ECO:0000256" key="7">
    <source>
        <dbReference type="ARBA" id="ARBA00023288"/>
    </source>
</evidence>
<evidence type="ECO:0000256" key="3">
    <source>
        <dbReference type="ARBA" id="ARBA00022729"/>
    </source>
</evidence>
<comment type="similarity">
    <text evidence="8">Belongs to the early nodulin-like (ENODL) family.</text>
</comment>
<keyword evidence="7" id="KW-0449">Lipoprotein</keyword>
<comment type="subcellular location">
    <subcellularLocation>
        <location evidence="9">Endomembrane system</location>
        <topology evidence="9">Lipid-anchor</topology>
    </subcellularLocation>
    <subcellularLocation>
        <location evidence="1">Membrane</location>
        <topology evidence="1">Lipid-anchor</topology>
        <topology evidence="1">GPI-anchor</topology>
    </subcellularLocation>
</comment>
<dbReference type="Pfam" id="PF02298">
    <property type="entry name" value="Cu_bind_like"/>
    <property type="match status" value="1"/>
</dbReference>
<dbReference type="GO" id="GO:0098552">
    <property type="term" value="C:side of membrane"/>
    <property type="evidence" value="ECO:0007669"/>
    <property type="project" value="UniProtKB-KW"/>
</dbReference>
<evidence type="ECO:0000313" key="12">
    <source>
        <dbReference type="EMBL" id="ABK23921.1"/>
    </source>
</evidence>
<evidence type="ECO:0000256" key="10">
    <source>
        <dbReference type="SAM" id="SignalP"/>
    </source>
</evidence>
<dbReference type="EMBL" id="EF084609">
    <property type="protein sequence ID" value="ABK23921.1"/>
    <property type="molecule type" value="mRNA"/>
</dbReference>
<dbReference type="PANTHER" id="PTHR33021:SF197">
    <property type="entry name" value="EARLY NODULIN-LIKE PROTEIN 13"/>
    <property type="match status" value="1"/>
</dbReference>
<dbReference type="CDD" id="cd11019">
    <property type="entry name" value="OsENODL1_like"/>
    <property type="match status" value="1"/>
</dbReference>
<dbReference type="PANTHER" id="PTHR33021">
    <property type="entry name" value="BLUE COPPER PROTEIN"/>
    <property type="match status" value="1"/>
</dbReference>
<keyword evidence="6" id="KW-0325">Glycoprotein</keyword>
<dbReference type="Gene3D" id="2.60.40.420">
    <property type="entry name" value="Cupredoxins - blue copper proteins"/>
    <property type="match status" value="1"/>
</dbReference>
<dbReference type="GO" id="GO:0005886">
    <property type="term" value="C:plasma membrane"/>
    <property type="evidence" value="ECO:0007669"/>
    <property type="project" value="TreeGrafter"/>
</dbReference>
<dbReference type="SUPFAM" id="SSF49503">
    <property type="entry name" value="Cupredoxins"/>
    <property type="match status" value="1"/>
</dbReference>
<dbReference type="FunFam" id="2.60.40.420:FF:000010">
    <property type="entry name" value="Early nodulin-like protein 1"/>
    <property type="match status" value="1"/>
</dbReference>
<evidence type="ECO:0000259" key="11">
    <source>
        <dbReference type="PROSITE" id="PS51485"/>
    </source>
</evidence>
<evidence type="ECO:0000256" key="5">
    <source>
        <dbReference type="ARBA" id="ARBA00023157"/>
    </source>
</evidence>
<keyword evidence="3 10" id="KW-0732">Signal</keyword>
<keyword evidence="5" id="KW-1015">Disulfide bond</keyword>
<dbReference type="GO" id="GO:0009055">
    <property type="term" value="F:electron transfer activity"/>
    <property type="evidence" value="ECO:0007669"/>
    <property type="project" value="InterPro"/>
</dbReference>
<keyword evidence="2" id="KW-0336">GPI-anchor</keyword>
<name>A9NTG0_PICSI</name>
<dbReference type="InterPro" id="IPR039391">
    <property type="entry name" value="Phytocyanin-like"/>
</dbReference>
<evidence type="ECO:0000256" key="6">
    <source>
        <dbReference type="ARBA" id="ARBA00023180"/>
    </source>
</evidence>
<evidence type="ECO:0000256" key="8">
    <source>
        <dbReference type="ARBA" id="ARBA00035011"/>
    </source>
</evidence>
<dbReference type="InterPro" id="IPR008972">
    <property type="entry name" value="Cupredoxin"/>
</dbReference>
<protein>
    <recommendedName>
        <fullName evidence="11">Phytocyanin domain-containing protein</fullName>
    </recommendedName>
</protein>
<accession>A9NTG0</accession>
<organism evidence="12">
    <name type="scientific">Picea sitchensis</name>
    <name type="common">Sitka spruce</name>
    <name type="synonym">Pinus sitchensis</name>
    <dbReference type="NCBI Taxonomy" id="3332"/>
    <lineage>
        <taxon>Eukaryota</taxon>
        <taxon>Viridiplantae</taxon>
        <taxon>Streptophyta</taxon>
        <taxon>Embryophyta</taxon>
        <taxon>Tracheophyta</taxon>
        <taxon>Spermatophyta</taxon>
        <taxon>Pinopsida</taxon>
        <taxon>Pinidae</taxon>
        <taxon>Conifers I</taxon>
        <taxon>Pinales</taxon>
        <taxon>Pinaceae</taxon>
        <taxon>Picea</taxon>
    </lineage>
</organism>
<keyword evidence="4" id="KW-0472">Membrane</keyword>
<dbReference type="InterPro" id="IPR041846">
    <property type="entry name" value="ENL_dom"/>
</dbReference>
<sequence length="201" mass="21323">MAILVYFILLAFIQSGSHAHQFHEFRVGGKNGWAVPNNTNTESYNDWAGRNRFQVGDSLVFVYNSSEDSVLQVTHGDYLSCSTSQPIASFKNGNTVFKFTQPGPFFFISGASGHCQKSQKLHLIVLSIRGGTPSISPPRSPPVVASPVPVPAPAALIMMGTPAPSPSPAAPTTSTSVPAVPTLQSAGFMCGLLLSLCVFIL</sequence>
<dbReference type="PROSITE" id="PS51485">
    <property type="entry name" value="PHYTOCYANIN"/>
    <property type="match status" value="1"/>
</dbReference>
<evidence type="ECO:0000256" key="4">
    <source>
        <dbReference type="ARBA" id="ARBA00023136"/>
    </source>
</evidence>
<feature type="domain" description="Phytocyanin" evidence="11">
    <location>
        <begin position="23"/>
        <end position="127"/>
    </location>
</feature>
<evidence type="ECO:0000256" key="1">
    <source>
        <dbReference type="ARBA" id="ARBA00004589"/>
    </source>
</evidence>
<dbReference type="InterPro" id="IPR003245">
    <property type="entry name" value="Phytocyanin_dom"/>
</dbReference>
<dbReference type="GO" id="GO:0012505">
    <property type="term" value="C:endomembrane system"/>
    <property type="evidence" value="ECO:0007669"/>
    <property type="project" value="UniProtKB-SubCell"/>
</dbReference>
<evidence type="ECO:0000256" key="2">
    <source>
        <dbReference type="ARBA" id="ARBA00022622"/>
    </source>
</evidence>
<feature type="chain" id="PRO_5002739598" description="Phytocyanin domain-containing protein" evidence="10">
    <location>
        <begin position="20"/>
        <end position="201"/>
    </location>
</feature>
<dbReference type="AlphaFoldDB" id="A9NTG0"/>
<proteinExistence type="evidence at transcript level"/>
<evidence type="ECO:0000256" key="9">
    <source>
        <dbReference type="ARBA" id="ARBA00037868"/>
    </source>
</evidence>
<reference evidence="12" key="1">
    <citation type="journal article" date="2008" name="BMC Genomics">
        <title>A conifer genomics resource of 200,000 spruce (Picea spp.) ESTs and 6,464 high-quality, sequence-finished full-length cDNAs for Sitka spruce (Picea sitchensis).</title>
        <authorList>
            <person name="Ralph S.G."/>
            <person name="Chun H.J."/>
            <person name="Kolosova N."/>
            <person name="Cooper D."/>
            <person name="Oddy C."/>
            <person name="Ritland C.E."/>
            <person name="Kirkpatrick R."/>
            <person name="Moore R."/>
            <person name="Barber S."/>
            <person name="Holt R.A."/>
            <person name="Jones S.J."/>
            <person name="Marra M.A."/>
            <person name="Douglas C.J."/>
            <person name="Ritland K."/>
            <person name="Bohlmann J."/>
        </authorList>
    </citation>
    <scope>NUCLEOTIDE SEQUENCE</scope>
    <source>
        <tissue evidence="12">Green portion of the leader tissue</tissue>
    </source>
</reference>
<feature type="signal peptide" evidence="10">
    <location>
        <begin position="1"/>
        <end position="19"/>
    </location>
</feature>